<dbReference type="PIRSF" id="PIRSF001191">
    <property type="entry name" value="Peptidase_M10A_matrix"/>
    <property type="match status" value="1"/>
</dbReference>
<protein>
    <submittedName>
        <fullName evidence="17">Matrix metalloproteinase-17b</fullName>
    </submittedName>
</protein>
<dbReference type="Pfam" id="PF00045">
    <property type="entry name" value="Hemopexin"/>
    <property type="match status" value="1"/>
</dbReference>
<dbReference type="EMBL" id="OY660869">
    <property type="protein sequence ID" value="CAJ1057966.1"/>
    <property type="molecule type" value="Genomic_DNA"/>
</dbReference>
<feature type="binding site" evidence="12">
    <location>
        <position position="204"/>
    </location>
    <ligand>
        <name>Ca(2+)</name>
        <dbReference type="ChEBI" id="CHEBI:29108"/>
        <label>3</label>
    </ligand>
</feature>
<evidence type="ECO:0000256" key="9">
    <source>
        <dbReference type="ARBA" id="ARBA00023145"/>
    </source>
</evidence>
<evidence type="ECO:0000313" key="18">
    <source>
        <dbReference type="Proteomes" id="UP001178508"/>
    </source>
</evidence>
<sequence length="648" mass="72277">MRTLILFLLAGHEWMQQACTANVTPGPSSIPVTPTEDESTQLVDWLMKYGYLPPPDPSTGQLQAWTAVTNAVKAMQRFAGLKDTGVVDEDTMALMNSPRCSLPDEDALTKSAVSQEGKNIRRRRRRRRRAVSMWNRRNINWRLHSYPSSSHLSRETIRSLVFYALRVWSEPTPLEFHEVGSPEAADLQVDFLHGYHGDGYPFDGAGGAVGHAFFPSDPTRAGGVHLDAEEAWAFRQPASEGTDLFTVLVHEFGHALGLSHSSSRHSVMRPYYQGPAGDPLHFRLGPQDLEHITQLYGKRNQLLATDAPRLNPQLQLSQRSQDRHYHRYTSVIDRCNNSFDAVAKIRGETFFFKGLKTTDLNKISLIITLESYHCVILCAASCPGLTMWRVNGGGLVSGQGASVRRLWRGLPPDLPGLQAVLERQSDHAIIFISGSQFWLFRDLSLQEGYPQPLSALRMGLTAANDVSEKKEEAVRWGLVWDPQEGPLWGNMGDTEGKKQEDTWTQLLREGVSGITTESDGTVYLFKGDLYWKFSFPGSPVQDGYPRSSAADWLDCPDPSSSSPAGNDLSLSLSPPAGRQELREGWAEEKEREETVGKRKGRYESKYKDTQDKGAHIWTQCTCLNSAPGGRTAFFIVSFLLIPLTQLVV</sequence>
<feature type="binding site" evidence="12">
    <location>
        <position position="227"/>
    </location>
    <ligand>
        <name>Ca(2+)</name>
        <dbReference type="ChEBI" id="CHEBI:29108"/>
        <label>3</label>
    </ligand>
</feature>
<keyword evidence="6 11" id="KW-0862">Zinc</keyword>
<evidence type="ECO:0000256" key="11">
    <source>
        <dbReference type="PIRSR" id="PIRSR001191-2"/>
    </source>
</evidence>
<dbReference type="InterPro" id="IPR033739">
    <property type="entry name" value="M10A_MMP"/>
</dbReference>
<evidence type="ECO:0000256" key="6">
    <source>
        <dbReference type="ARBA" id="ARBA00022833"/>
    </source>
</evidence>
<feature type="binding site" evidence="12">
    <location>
        <position position="203"/>
    </location>
    <ligand>
        <name>Ca(2+)</name>
        <dbReference type="ChEBI" id="CHEBI:29108"/>
        <label>3</label>
    </ligand>
</feature>
<evidence type="ECO:0000256" key="5">
    <source>
        <dbReference type="ARBA" id="ARBA00022801"/>
    </source>
</evidence>
<evidence type="ECO:0000256" key="3">
    <source>
        <dbReference type="ARBA" id="ARBA00022723"/>
    </source>
</evidence>
<evidence type="ECO:0000256" key="12">
    <source>
        <dbReference type="PIRSR" id="PIRSR621190-2"/>
    </source>
</evidence>
<comment type="cofactor">
    <cofactor evidence="12">
        <name>Zn(2+)</name>
        <dbReference type="ChEBI" id="CHEBI:29105"/>
    </cofactor>
    <text evidence="12">Binds 2 Zn(2+) ions per subunit.</text>
</comment>
<evidence type="ECO:0000256" key="15">
    <source>
        <dbReference type="SAM" id="SignalP"/>
    </source>
</evidence>
<feature type="binding site" description="in inhibited form" evidence="12">
    <location>
        <position position="100"/>
    </location>
    <ligand>
        <name>Zn(2+)</name>
        <dbReference type="ChEBI" id="CHEBI:29105"/>
        <label>2</label>
        <note>catalytic</note>
    </ligand>
</feature>
<keyword evidence="2" id="KW-0645">Protease</keyword>
<keyword evidence="5" id="KW-0378">Hydrolase</keyword>
<evidence type="ECO:0000256" key="2">
    <source>
        <dbReference type="ARBA" id="ARBA00022670"/>
    </source>
</evidence>
<dbReference type="PRINTS" id="PR00138">
    <property type="entry name" value="MATRIXIN"/>
</dbReference>
<dbReference type="InterPro" id="IPR024079">
    <property type="entry name" value="MetalloPept_cat_dom_sf"/>
</dbReference>
<feature type="binding site" evidence="11">
    <location>
        <position position="254"/>
    </location>
    <ligand>
        <name>Zn(2+)</name>
        <dbReference type="ChEBI" id="CHEBI:29105"/>
        <label>2</label>
        <note>catalytic</note>
    </ligand>
</feature>
<feature type="binding site" evidence="11">
    <location>
        <position position="260"/>
    </location>
    <ligand>
        <name>Zn(2+)</name>
        <dbReference type="ChEBI" id="CHEBI:29105"/>
        <label>2</label>
        <note>catalytic</note>
    </ligand>
</feature>
<dbReference type="InterPro" id="IPR001818">
    <property type="entry name" value="Pept_M10_metallopeptidase"/>
</dbReference>
<evidence type="ECO:0000256" key="13">
    <source>
        <dbReference type="PROSITE-ProRule" id="PRU01011"/>
    </source>
</evidence>
<dbReference type="Proteomes" id="UP001178508">
    <property type="component" value="Chromosome 6"/>
</dbReference>
<dbReference type="Pfam" id="PF00413">
    <property type="entry name" value="Peptidase_M10"/>
    <property type="match status" value="1"/>
</dbReference>
<dbReference type="PANTHER" id="PTHR10201">
    <property type="entry name" value="MATRIX METALLOPROTEINASE"/>
    <property type="match status" value="1"/>
</dbReference>
<feature type="binding site" evidence="12">
    <location>
        <position position="198"/>
    </location>
    <ligand>
        <name>Zn(2+)</name>
        <dbReference type="ChEBI" id="CHEBI:29105"/>
        <label>1</label>
    </ligand>
</feature>
<feature type="repeat" description="Hemopexin" evidence="13">
    <location>
        <begin position="414"/>
        <end position="460"/>
    </location>
</feature>
<dbReference type="GO" id="GO:0005615">
    <property type="term" value="C:extracellular space"/>
    <property type="evidence" value="ECO:0007669"/>
    <property type="project" value="TreeGrafter"/>
</dbReference>
<keyword evidence="8 17" id="KW-0482">Metalloprotease</keyword>
<evidence type="ECO:0000256" key="1">
    <source>
        <dbReference type="ARBA" id="ARBA00010370"/>
    </source>
</evidence>
<dbReference type="Gene3D" id="2.110.10.10">
    <property type="entry name" value="Hemopexin-like domain"/>
    <property type="match status" value="1"/>
</dbReference>
<keyword evidence="15" id="KW-0732">Signal</keyword>
<dbReference type="GO" id="GO:0004222">
    <property type="term" value="F:metalloendopeptidase activity"/>
    <property type="evidence" value="ECO:0007669"/>
    <property type="project" value="InterPro"/>
</dbReference>
<dbReference type="InterPro" id="IPR002477">
    <property type="entry name" value="Peptidoglycan-bd-like"/>
</dbReference>
<dbReference type="SUPFAM" id="SSF55486">
    <property type="entry name" value="Metalloproteases ('zincins'), catalytic domain"/>
    <property type="match status" value="1"/>
</dbReference>
<feature type="binding site" evidence="12">
    <location>
        <position position="186"/>
    </location>
    <ligand>
        <name>Ca(2+)</name>
        <dbReference type="ChEBI" id="CHEBI:29108"/>
        <label>2</label>
    </ligand>
</feature>
<feature type="chain" id="PRO_5043841474" evidence="15">
    <location>
        <begin position="21"/>
        <end position="648"/>
    </location>
</feature>
<dbReference type="InterPro" id="IPR021190">
    <property type="entry name" value="Pept_M10A"/>
</dbReference>
<evidence type="ECO:0000256" key="14">
    <source>
        <dbReference type="SAM" id="MobiDB-lite"/>
    </source>
</evidence>
<evidence type="ECO:0000256" key="10">
    <source>
        <dbReference type="PIRSR" id="PIRSR001191-1"/>
    </source>
</evidence>
<keyword evidence="9" id="KW-0865">Zymogen</keyword>
<dbReference type="SUPFAM" id="SSF50923">
    <property type="entry name" value="Hemopexin-like domain"/>
    <property type="match status" value="1"/>
</dbReference>
<dbReference type="Gene3D" id="3.40.390.10">
    <property type="entry name" value="Collagenase (Catalytic Domain)"/>
    <property type="match status" value="1"/>
</dbReference>
<dbReference type="InterPro" id="IPR018487">
    <property type="entry name" value="Hemopexin-like_repeat"/>
</dbReference>
<evidence type="ECO:0000256" key="4">
    <source>
        <dbReference type="ARBA" id="ARBA00022737"/>
    </source>
</evidence>
<dbReference type="GO" id="GO:0006508">
    <property type="term" value="P:proteolysis"/>
    <property type="evidence" value="ECO:0007669"/>
    <property type="project" value="UniProtKB-KW"/>
</dbReference>
<dbReference type="PROSITE" id="PS51642">
    <property type="entry name" value="HEMOPEXIN_2"/>
    <property type="match status" value="2"/>
</dbReference>
<dbReference type="InterPro" id="IPR006026">
    <property type="entry name" value="Peptidase_Metallo"/>
</dbReference>
<dbReference type="PANTHER" id="PTHR10201:SF224">
    <property type="entry name" value="MATRIX METALLOPEPTIDASE 17B"/>
    <property type="match status" value="1"/>
</dbReference>
<evidence type="ECO:0000256" key="7">
    <source>
        <dbReference type="ARBA" id="ARBA00022837"/>
    </source>
</evidence>
<dbReference type="AlphaFoldDB" id="A0AAV1F9E9"/>
<feature type="compositionally biased region" description="Basic and acidic residues" evidence="14">
    <location>
        <begin position="579"/>
        <end position="600"/>
    </location>
</feature>
<dbReference type="SMART" id="SM00120">
    <property type="entry name" value="HX"/>
    <property type="match status" value="2"/>
</dbReference>
<dbReference type="GO" id="GO:0008270">
    <property type="term" value="F:zinc ion binding"/>
    <property type="evidence" value="ECO:0007669"/>
    <property type="project" value="InterPro"/>
</dbReference>
<dbReference type="GO" id="GO:0031012">
    <property type="term" value="C:extracellular matrix"/>
    <property type="evidence" value="ECO:0007669"/>
    <property type="project" value="InterPro"/>
</dbReference>
<dbReference type="FunFam" id="3.40.390.10:FF:000070">
    <property type="entry name" value="Matrix metallopeptidase 25b"/>
    <property type="match status" value="1"/>
</dbReference>
<dbReference type="InterPro" id="IPR036365">
    <property type="entry name" value="PGBD-like_sf"/>
</dbReference>
<feature type="binding site" evidence="12">
    <location>
        <position position="230"/>
    </location>
    <ligand>
        <name>Ca(2+)</name>
        <dbReference type="ChEBI" id="CHEBI:29108"/>
        <label>3</label>
    </ligand>
</feature>
<feature type="signal peptide" evidence="15">
    <location>
        <begin position="1"/>
        <end position="20"/>
    </location>
</feature>
<feature type="active site" evidence="10">
    <location>
        <position position="251"/>
    </location>
</feature>
<feature type="repeat" description="Hemopexin" evidence="13">
    <location>
        <begin position="508"/>
        <end position="555"/>
    </location>
</feature>
<proteinExistence type="inferred from homology"/>
<reference evidence="17" key="1">
    <citation type="submission" date="2023-08" db="EMBL/GenBank/DDBJ databases">
        <authorList>
            <person name="Alioto T."/>
            <person name="Alioto T."/>
            <person name="Gomez Garrido J."/>
        </authorList>
    </citation>
    <scope>NUCLEOTIDE SEQUENCE</scope>
</reference>
<keyword evidence="7 12" id="KW-0106">Calcium</keyword>
<comment type="cofactor">
    <cofactor evidence="12">
        <name>Ca(2+)</name>
        <dbReference type="ChEBI" id="CHEBI:29108"/>
    </cofactor>
    <text evidence="12">Can bind about 5 Ca(2+) ions per subunit.</text>
</comment>
<feature type="binding site" evidence="12">
    <location>
        <position position="211"/>
    </location>
    <ligand>
        <name>Zn(2+)</name>
        <dbReference type="ChEBI" id="CHEBI:29105"/>
        <label>1</label>
    </ligand>
</feature>
<evidence type="ECO:0000313" key="17">
    <source>
        <dbReference type="EMBL" id="CAJ1057966.1"/>
    </source>
</evidence>
<feature type="binding site" evidence="12">
    <location>
        <position position="230"/>
    </location>
    <ligand>
        <name>Ca(2+)</name>
        <dbReference type="ChEBI" id="CHEBI:29108"/>
        <label>1</label>
    </ligand>
</feature>
<feature type="binding site" evidence="11">
    <location>
        <position position="250"/>
    </location>
    <ligand>
        <name>Zn(2+)</name>
        <dbReference type="ChEBI" id="CHEBI:29105"/>
        <label>2</label>
        <note>catalytic</note>
    </ligand>
</feature>
<dbReference type="Pfam" id="PF01471">
    <property type="entry name" value="PG_binding_1"/>
    <property type="match status" value="1"/>
</dbReference>
<feature type="binding site" evidence="12">
    <location>
        <position position="225"/>
    </location>
    <ligand>
        <name>Zn(2+)</name>
        <dbReference type="ChEBI" id="CHEBI:29105"/>
        <label>1</label>
    </ligand>
</feature>
<accession>A0AAV1F9E9</accession>
<feature type="binding site" evidence="12">
    <location>
        <position position="268"/>
    </location>
    <ligand>
        <name>Zn(2+)</name>
        <dbReference type="ChEBI" id="CHEBI:29105"/>
        <label>2</label>
        <note>catalytic</note>
    </ligand>
</feature>
<dbReference type="SMART" id="SM00235">
    <property type="entry name" value="ZnMc"/>
    <property type="match status" value="1"/>
</dbReference>
<dbReference type="CDD" id="cd00094">
    <property type="entry name" value="HX"/>
    <property type="match status" value="1"/>
</dbReference>
<dbReference type="CDD" id="cd04278">
    <property type="entry name" value="ZnMc_MMP"/>
    <property type="match status" value="1"/>
</dbReference>
<dbReference type="GO" id="GO:0030198">
    <property type="term" value="P:extracellular matrix organization"/>
    <property type="evidence" value="ECO:0007669"/>
    <property type="project" value="TreeGrafter"/>
</dbReference>
<evidence type="ECO:0000256" key="8">
    <source>
        <dbReference type="ARBA" id="ARBA00023049"/>
    </source>
</evidence>
<dbReference type="InterPro" id="IPR036375">
    <property type="entry name" value="Hemopexin-like_dom_sf"/>
</dbReference>
<organism evidence="17 18">
    <name type="scientific">Xyrichtys novacula</name>
    <name type="common">Pearly razorfish</name>
    <name type="synonym">Hemipteronotus novacula</name>
    <dbReference type="NCBI Taxonomy" id="13765"/>
    <lineage>
        <taxon>Eukaryota</taxon>
        <taxon>Metazoa</taxon>
        <taxon>Chordata</taxon>
        <taxon>Craniata</taxon>
        <taxon>Vertebrata</taxon>
        <taxon>Euteleostomi</taxon>
        <taxon>Actinopterygii</taxon>
        <taxon>Neopterygii</taxon>
        <taxon>Teleostei</taxon>
        <taxon>Neoteleostei</taxon>
        <taxon>Acanthomorphata</taxon>
        <taxon>Eupercaria</taxon>
        <taxon>Labriformes</taxon>
        <taxon>Labridae</taxon>
        <taxon>Xyrichtys</taxon>
    </lineage>
</organism>
<dbReference type="InterPro" id="IPR000585">
    <property type="entry name" value="Hemopexin-like_dom"/>
</dbReference>
<keyword evidence="3 11" id="KW-0479">Metal-binding</keyword>
<dbReference type="SUPFAM" id="SSF47090">
    <property type="entry name" value="PGBD-like"/>
    <property type="match status" value="1"/>
</dbReference>
<feature type="binding site" evidence="12">
    <location>
        <position position="196"/>
    </location>
    <ligand>
        <name>Zn(2+)</name>
        <dbReference type="ChEBI" id="CHEBI:29105"/>
        <label>1</label>
    </ligand>
</feature>
<name>A0AAV1F9E9_XYRNO</name>
<gene>
    <name evidence="17" type="ORF">XNOV1_A027496</name>
</gene>
<evidence type="ECO:0000259" key="16">
    <source>
        <dbReference type="SMART" id="SM00235"/>
    </source>
</evidence>
<feature type="compositionally biased region" description="Polar residues" evidence="14">
    <location>
        <begin position="558"/>
        <end position="572"/>
    </location>
</feature>
<dbReference type="GO" id="GO:0030574">
    <property type="term" value="P:collagen catabolic process"/>
    <property type="evidence" value="ECO:0007669"/>
    <property type="project" value="TreeGrafter"/>
</dbReference>
<feature type="binding site" evidence="12">
    <location>
        <position position="340"/>
    </location>
    <ligand>
        <name>Ca(2+)</name>
        <dbReference type="ChEBI" id="CHEBI:29108"/>
        <label>4</label>
    </ligand>
</feature>
<feature type="region of interest" description="Disordered" evidence="14">
    <location>
        <begin position="555"/>
        <end position="600"/>
    </location>
</feature>
<keyword evidence="18" id="KW-1185">Reference proteome</keyword>
<comment type="similarity">
    <text evidence="1">Belongs to the peptidase M10A family.</text>
</comment>
<keyword evidence="4" id="KW-0677">Repeat</keyword>
<feature type="domain" description="Peptidase metallopeptidase" evidence="16">
    <location>
        <begin position="130"/>
        <end position="298"/>
    </location>
</feature>